<feature type="region of interest" description="Disordered" evidence="3">
    <location>
        <begin position="1"/>
        <end position="36"/>
    </location>
</feature>
<keyword evidence="1" id="KW-0539">Nucleus</keyword>
<comment type="caution">
    <text evidence="5">The sequence shown here is derived from an EMBL/GenBank/DDBJ whole genome shotgun (WGS) entry which is preliminary data.</text>
</comment>
<feature type="compositionally biased region" description="Polar residues" evidence="3">
    <location>
        <begin position="134"/>
        <end position="154"/>
    </location>
</feature>
<dbReference type="PANTHER" id="PTHR34122">
    <property type="entry name" value="EXPRESSED PROTEIN-RELATED"/>
    <property type="match status" value="1"/>
</dbReference>
<feature type="domain" description="WRC" evidence="4">
    <location>
        <begin position="289"/>
        <end position="333"/>
    </location>
</feature>
<gene>
    <name evidence="5" type="ORF">RHSIM_Rhsim03G0005000</name>
</gene>
<protein>
    <recommendedName>
        <fullName evidence="4">WRC domain-containing protein</fullName>
    </recommendedName>
</protein>
<feature type="region of interest" description="Disordered" evidence="3">
    <location>
        <begin position="235"/>
        <end position="301"/>
    </location>
</feature>
<keyword evidence="6" id="KW-1185">Reference proteome</keyword>
<evidence type="ECO:0000313" key="5">
    <source>
        <dbReference type="EMBL" id="KAF7147543.1"/>
    </source>
</evidence>
<dbReference type="AlphaFoldDB" id="A0A834H735"/>
<dbReference type="Proteomes" id="UP000626092">
    <property type="component" value="Unassembled WGS sequence"/>
</dbReference>
<dbReference type="InterPro" id="IPR014977">
    <property type="entry name" value="WRC_dom"/>
</dbReference>
<sequence>MSSRLLLHSITTEPPVGDEEEVDAEKKPTAATNRRYKRKIIMIINEAQRGDIAVNRNRPSMRIQLTQKRNPPPPLSSPPPPYSDSPPLHHLHSPQSHLLQPSDSPNQTPAKDRQPSDPTVVAVSGTVGADFSSDEMNNGTRCRCSGSNQDSSLSHGEEEVDAEEKLTVVTNPRLGYSYDAETSGRSSCCPSPSHEAITFYCVLTNFLNEIGHWCEEDKLFPLKKRRANFTSKVRARMAADREQKESVREPTRNTEKTWVKHYDDPENEEEQEKNEAKKKQSGEGGGKIQVANSRCSRNSGSGWRCNRPAILGHVRCEYHLNRARNAQNRNRKTRHKNISLYSEEKEEDNGKGFDKRGVVKARSISCLLGQTARI</sequence>
<dbReference type="EMBL" id="WJXA01000003">
    <property type="protein sequence ID" value="KAF7147543.1"/>
    <property type="molecule type" value="Genomic_DNA"/>
</dbReference>
<dbReference type="PROSITE" id="PS51667">
    <property type="entry name" value="WRC"/>
    <property type="match status" value="1"/>
</dbReference>
<feature type="region of interest" description="Disordered" evidence="3">
    <location>
        <begin position="65"/>
        <end position="162"/>
    </location>
</feature>
<feature type="compositionally biased region" description="Pro residues" evidence="3">
    <location>
        <begin position="70"/>
        <end position="84"/>
    </location>
</feature>
<reference evidence="5" key="1">
    <citation type="submission" date="2019-11" db="EMBL/GenBank/DDBJ databases">
        <authorList>
            <person name="Liu Y."/>
            <person name="Hou J."/>
            <person name="Li T.-Q."/>
            <person name="Guan C.-H."/>
            <person name="Wu X."/>
            <person name="Wu H.-Z."/>
            <person name="Ling F."/>
            <person name="Zhang R."/>
            <person name="Shi X.-G."/>
            <person name="Ren J.-P."/>
            <person name="Chen E.-F."/>
            <person name="Sun J.-M."/>
        </authorList>
    </citation>
    <scope>NUCLEOTIDE SEQUENCE</scope>
    <source>
        <strain evidence="5">Adult_tree_wgs_1</strain>
        <tissue evidence="5">Leaves</tissue>
    </source>
</reference>
<feature type="compositionally biased region" description="Low complexity" evidence="3">
    <location>
        <begin position="85"/>
        <end position="102"/>
    </location>
</feature>
<dbReference type="OrthoDB" id="1678035at2759"/>
<dbReference type="PANTHER" id="PTHR34122:SF1">
    <property type="entry name" value="EXPRESSED PROTEIN"/>
    <property type="match status" value="1"/>
</dbReference>
<evidence type="ECO:0000313" key="6">
    <source>
        <dbReference type="Proteomes" id="UP000626092"/>
    </source>
</evidence>
<name>A0A834H735_RHOSS</name>
<feature type="compositionally biased region" description="Polar residues" evidence="3">
    <location>
        <begin position="290"/>
        <end position="301"/>
    </location>
</feature>
<accession>A0A834H735</accession>
<dbReference type="Pfam" id="PF08879">
    <property type="entry name" value="WRC"/>
    <property type="match status" value="1"/>
</dbReference>
<organism evidence="5 6">
    <name type="scientific">Rhododendron simsii</name>
    <name type="common">Sims's rhododendron</name>
    <dbReference type="NCBI Taxonomy" id="118357"/>
    <lineage>
        <taxon>Eukaryota</taxon>
        <taxon>Viridiplantae</taxon>
        <taxon>Streptophyta</taxon>
        <taxon>Embryophyta</taxon>
        <taxon>Tracheophyta</taxon>
        <taxon>Spermatophyta</taxon>
        <taxon>Magnoliopsida</taxon>
        <taxon>eudicotyledons</taxon>
        <taxon>Gunneridae</taxon>
        <taxon>Pentapetalae</taxon>
        <taxon>asterids</taxon>
        <taxon>Ericales</taxon>
        <taxon>Ericaceae</taxon>
        <taxon>Ericoideae</taxon>
        <taxon>Rhodoreae</taxon>
        <taxon>Rhododendron</taxon>
    </lineage>
</organism>
<evidence type="ECO:0000256" key="2">
    <source>
        <dbReference type="PROSITE-ProRule" id="PRU01002"/>
    </source>
</evidence>
<evidence type="ECO:0000256" key="1">
    <source>
        <dbReference type="ARBA" id="ARBA00023242"/>
    </source>
</evidence>
<evidence type="ECO:0000259" key="4">
    <source>
        <dbReference type="PROSITE" id="PS51667"/>
    </source>
</evidence>
<proteinExistence type="predicted"/>
<evidence type="ECO:0000256" key="3">
    <source>
        <dbReference type="SAM" id="MobiDB-lite"/>
    </source>
</evidence>
<feature type="compositionally biased region" description="Basic and acidic residues" evidence="3">
    <location>
        <begin position="237"/>
        <end position="264"/>
    </location>
</feature>
<comment type="caution">
    <text evidence="2">Lacks conserved residue(s) required for the propagation of feature annotation.</text>
</comment>